<feature type="non-terminal residue" evidence="4">
    <location>
        <position position="101"/>
    </location>
</feature>
<keyword evidence="2" id="KW-0418">Kinase</keyword>
<dbReference type="InterPro" id="IPR050517">
    <property type="entry name" value="DDR_Repair_Kinase"/>
</dbReference>
<dbReference type="Proteomes" id="UP001266305">
    <property type="component" value="Unassembled WGS sequence"/>
</dbReference>
<dbReference type="SUPFAM" id="SSF56112">
    <property type="entry name" value="Protein kinase-like (PK-like)"/>
    <property type="match status" value="1"/>
</dbReference>
<dbReference type="InterPro" id="IPR011009">
    <property type="entry name" value="Kinase-like_dom_sf"/>
</dbReference>
<protein>
    <recommendedName>
        <fullName evidence="3">PI3K/PI4K catalytic domain-containing protein</fullName>
    </recommendedName>
</protein>
<keyword evidence="5" id="KW-1185">Reference proteome</keyword>
<evidence type="ECO:0000256" key="1">
    <source>
        <dbReference type="ARBA" id="ARBA00022679"/>
    </source>
</evidence>
<keyword evidence="1" id="KW-0808">Transferase</keyword>
<dbReference type="Gene3D" id="3.30.1010.10">
    <property type="entry name" value="Phosphatidylinositol 3-kinase Catalytic Subunit, Chain A, domain 4"/>
    <property type="match status" value="1"/>
</dbReference>
<sequence>MASMRRPKRIIIRGHDETEHPFLVKGGEDLRQDQRVEQLFQVMNGILAGDSACSQRALQLRTYGVVPMTSRLGLIEWLENTVTLKDLLLNTMSQEEKAAYL</sequence>
<dbReference type="EMBL" id="JASSZA010000013">
    <property type="protein sequence ID" value="KAK2094828.1"/>
    <property type="molecule type" value="Genomic_DNA"/>
</dbReference>
<name>A0ABQ9UCJ5_SAGOE</name>
<dbReference type="PANTHER" id="PTHR11139">
    <property type="entry name" value="ATAXIA TELANGIECTASIA MUTATED ATM -RELATED"/>
    <property type="match status" value="1"/>
</dbReference>
<dbReference type="PROSITE" id="PS50290">
    <property type="entry name" value="PI3_4_KINASE_3"/>
    <property type="match status" value="1"/>
</dbReference>
<dbReference type="InterPro" id="IPR000403">
    <property type="entry name" value="PI3/4_kinase_cat_dom"/>
</dbReference>
<organism evidence="4 5">
    <name type="scientific">Saguinus oedipus</name>
    <name type="common">Cotton-top tamarin</name>
    <name type="synonym">Oedipomidas oedipus</name>
    <dbReference type="NCBI Taxonomy" id="9490"/>
    <lineage>
        <taxon>Eukaryota</taxon>
        <taxon>Metazoa</taxon>
        <taxon>Chordata</taxon>
        <taxon>Craniata</taxon>
        <taxon>Vertebrata</taxon>
        <taxon>Euteleostomi</taxon>
        <taxon>Mammalia</taxon>
        <taxon>Eutheria</taxon>
        <taxon>Euarchontoglires</taxon>
        <taxon>Primates</taxon>
        <taxon>Haplorrhini</taxon>
        <taxon>Platyrrhini</taxon>
        <taxon>Cebidae</taxon>
        <taxon>Callitrichinae</taxon>
        <taxon>Saguinus</taxon>
    </lineage>
</organism>
<evidence type="ECO:0000313" key="5">
    <source>
        <dbReference type="Proteomes" id="UP001266305"/>
    </source>
</evidence>
<proteinExistence type="predicted"/>
<reference evidence="4 5" key="1">
    <citation type="submission" date="2023-05" db="EMBL/GenBank/DDBJ databases">
        <title>B98-5 Cell Line De Novo Hybrid Assembly: An Optical Mapping Approach.</title>
        <authorList>
            <person name="Kananen K."/>
            <person name="Auerbach J.A."/>
            <person name="Kautto E."/>
            <person name="Blachly J.S."/>
        </authorList>
    </citation>
    <scope>NUCLEOTIDE SEQUENCE [LARGE SCALE GENOMIC DNA]</scope>
    <source>
        <strain evidence="4">B95-8</strain>
        <tissue evidence="4">Cell line</tissue>
    </source>
</reference>
<evidence type="ECO:0000256" key="2">
    <source>
        <dbReference type="ARBA" id="ARBA00022777"/>
    </source>
</evidence>
<evidence type="ECO:0000313" key="4">
    <source>
        <dbReference type="EMBL" id="KAK2094828.1"/>
    </source>
</evidence>
<comment type="caution">
    <text evidence="4">The sequence shown here is derived from an EMBL/GenBank/DDBJ whole genome shotgun (WGS) entry which is preliminary data.</text>
</comment>
<dbReference type="InterPro" id="IPR018936">
    <property type="entry name" value="PI3/4_kinase_CS"/>
</dbReference>
<feature type="domain" description="PI3K/PI4K catalytic" evidence="3">
    <location>
        <begin position="1"/>
        <end position="101"/>
    </location>
</feature>
<dbReference type="PROSITE" id="PS00915">
    <property type="entry name" value="PI3_4_KINASE_1"/>
    <property type="match status" value="1"/>
</dbReference>
<dbReference type="Pfam" id="PF00454">
    <property type="entry name" value="PI3_PI4_kinase"/>
    <property type="match status" value="1"/>
</dbReference>
<evidence type="ECO:0000259" key="3">
    <source>
        <dbReference type="PROSITE" id="PS50290"/>
    </source>
</evidence>
<accession>A0ABQ9UCJ5</accession>
<dbReference type="PANTHER" id="PTHR11139:SF68">
    <property type="entry name" value="DNA-DEPENDENT PROTEIN KINASE CATALYTIC SUBUNIT"/>
    <property type="match status" value="1"/>
</dbReference>
<gene>
    <name evidence="4" type="ORF">P7K49_026244</name>
</gene>